<accession>A0A9X3M5G5</accession>
<dbReference type="InterPro" id="IPR029058">
    <property type="entry name" value="AB_hydrolase_fold"/>
</dbReference>
<dbReference type="Pfam" id="PF00756">
    <property type="entry name" value="Esterase"/>
    <property type="match status" value="1"/>
</dbReference>
<dbReference type="Proteomes" id="UP001146505">
    <property type="component" value="Unassembled WGS sequence"/>
</dbReference>
<evidence type="ECO:0000256" key="1">
    <source>
        <dbReference type="SAM" id="MobiDB-lite"/>
    </source>
</evidence>
<evidence type="ECO:0000313" key="3">
    <source>
        <dbReference type="EMBL" id="MCZ9304662.1"/>
    </source>
</evidence>
<reference evidence="3" key="1">
    <citation type="submission" date="2022-02" db="EMBL/GenBank/DDBJ databases">
        <title>Corynebacterium sp. from urogenital microbiome.</title>
        <authorList>
            <person name="Cappelli E.A."/>
            <person name="Ribeiro T.G."/>
            <person name="Peixe L."/>
        </authorList>
    </citation>
    <scope>NUCLEOTIDE SEQUENCE</scope>
    <source>
        <strain evidence="3">C9Ua_112</strain>
    </source>
</reference>
<organism evidence="3 4">
    <name type="scientific">Corynebacterium macclintockiae</name>
    <dbReference type="NCBI Taxonomy" id="2913501"/>
    <lineage>
        <taxon>Bacteria</taxon>
        <taxon>Bacillati</taxon>
        <taxon>Actinomycetota</taxon>
        <taxon>Actinomycetes</taxon>
        <taxon>Mycobacteriales</taxon>
        <taxon>Corynebacteriaceae</taxon>
        <taxon>Corynebacterium</taxon>
    </lineage>
</organism>
<sequence length="409" mass="44011">MKRSIVRTLAAVTAAIAPFATVSAVAPAAQAASVSAAQKADGIAPAKISLNTETQGLSEDTTTWRSIIKSWNDKGFDNIQEVSAYSPSMKRHIPLVVIQPKDKEKRDNAPTLYMLNGADGGQGIANWIRQTDIVTYYGGNSDPSKGTVSPGIGANIVIPMTGAYSYYTDWVTEPNTSEIKGPQKWETFLTRELPQAIEPALKANDKRAIAGMSMTGTTSLLYAQHHPGFYDSVGSFSGCAATTTGLTPKFIDLVLNRGGTDFTKMWGPVNGEVARNNDALINAEKLRGQKNIYVSTSSGFPGEHDMPWSERVNGQLSSAAPVIFEGAVIEGATNACTRDLARKTNALGIPVKYNFRPAGTHQWGYWQDDLRGYWNDLVNGLGTGAERPKLQPTKPISPEDYWAGSTSGS</sequence>
<dbReference type="Gene3D" id="3.40.50.1820">
    <property type="entry name" value="alpha/beta hydrolase"/>
    <property type="match status" value="1"/>
</dbReference>
<dbReference type="SUPFAM" id="SSF53474">
    <property type="entry name" value="alpha/beta-Hydrolases"/>
    <property type="match status" value="1"/>
</dbReference>
<dbReference type="EMBL" id="JAKMUV010000003">
    <property type="protein sequence ID" value="MCZ9304662.1"/>
    <property type="molecule type" value="Genomic_DNA"/>
</dbReference>
<dbReference type="AlphaFoldDB" id="A0A9X3M5G5"/>
<dbReference type="InterPro" id="IPR050583">
    <property type="entry name" value="Mycobacterial_A85_antigen"/>
</dbReference>
<keyword evidence="2" id="KW-0732">Signal</keyword>
<dbReference type="PANTHER" id="PTHR48098">
    <property type="entry name" value="ENTEROCHELIN ESTERASE-RELATED"/>
    <property type="match status" value="1"/>
</dbReference>
<comment type="caution">
    <text evidence="3">The sequence shown here is derived from an EMBL/GenBank/DDBJ whole genome shotgun (WGS) entry which is preliminary data.</text>
</comment>
<dbReference type="InterPro" id="IPR000801">
    <property type="entry name" value="Esterase-like"/>
</dbReference>
<dbReference type="PANTHER" id="PTHR48098:SF1">
    <property type="entry name" value="DIACYLGLYCEROL ACYLTRANSFERASE_MYCOLYLTRANSFERASE AG85A"/>
    <property type="match status" value="1"/>
</dbReference>
<feature type="chain" id="PRO_5040981974" evidence="2">
    <location>
        <begin position="32"/>
        <end position="409"/>
    </location>
</feature>
<dbReference type="GeneID" id="301812656"/>
<protein>
    <submittedName>
        <fullName evidence="3">Esterase family protein</fullName>
    </submittedName>
</protein>
<keyword evidence="4" id="KW-1185">Reference proteome</keyword>
<proteinExistence type="predicted"/>
<gene>
    <name evidence="3" type="ORF">L8U58_03795</name>
</gene>
<evidence type="ECO:0000256" key="2">
    <source>
        <dbReference type="SAM" id="SignalP"/>
    </source>
</evidence>
<dbReference type="GO" id="GO:0016747">
    <property type="term" value="F:acyltransferase activity, transferring groups other than amino-acyl groups"/>
    <property type="evidence" value="ECO:0007669"/>
    <property type="project" value="TreeGrafter"/>
</dbReference>
<feature type="signal peptide" evidence="2">
    <location>
        <begin position="1"/>
        <end position="31"/>
    </location>
</feature>
<name>A0A9X3M5G5_9CORY</name>
<evidence type="ECO:0000313" key="4">
    <source>
        <dbReference type="Proteomes" id="UP001146505"/>
    </source>
</evidence>
<feature type="region of interest" description="Disordered" evidence="1">
    <location>
        <begin position="384"/>
        <end position="409"/>
    </location>
</feature>
<dbReference type="RefSeq" id="WP_034977890.1">
    <property type="nucleotide sequence ID" value="NZ_CP180526.1"/>
</dbReference>